<evidence type="ECO:0000256" key="1">
    <source>
        <dbReference type="SAM" id="MobiDB-lite"/>
    </source>
</evidence>
<reference evidence="2 3" key="1">
    <citation type="journal article" date="2015" name="Nat. Commun.">
        <title>Production of butyrate from lysine and the Amadori product fructoselysine by a human gut commensal.</title>
        <authorList>
            <person name="Bui T.P."/>
            <person name="Ritari J."/>
            <person name="Boeren S."/>
            <person name="de Waard P."/>
            <person name="Plugge C.M."/>
            <person name="de Vos W.M."/>
        </authorList>
    </citation>
    <scope>NUCLEOTIDE SEQUENCE [LARGE SCALE GENOMIC DNA]</scope>
    <source>
        <strain evidence="2 3">AF211</strain>
    </source>
</reference>
<dbReference type="Proteomes" id="UP000064844">
    <property type="component" value="Chromosome"/>
</dbReference>
<evidence type="ECO:0000313" key="2">
    <source>
        <dbReference type="EMBL" id="ALP95342.1"/>
    </source>
</evidence>
<accession>A0A0S2W7N1</accession>
<dbReference type="KEGG" id="ibu:IB211_02951"/>
<feature type="compositionally biased region" description="Polar residues" evidence="1">
    <location>
        <begin position="13"/>
        <end position="24"/>
    </location>
</feature>
<evidence type="ECO:0000313" key="3">
    <source>
        <dbReference type="Proteomes" id="UP000064844"/>
    </source>
</evidence>
<reference evidence="3" key="2">
    <citation type="submission" date="2015-04" db="EMBL/GenBank/DDBJ databases">
        <title>A butyrogenic pathway from the amino acid lysine in a human gut commensal.</title>
        <authorList>
            <person name="de Vos W.M."/>
            <person name="Bui N.T.P."/>
            <person name="Plugge C.M."/>
            <person name="Ritari J."/>
        </authorList>
    </citation>
    <scope>NUCLEOTIDE SEQUENCE [LARGE SCALE GENOMIC DNA]</scope>
    <source>
        <strain evidence="3">AF211</strain>
    </source>
</reference>
<keyword evidence="3" id="KW-1185">Reference proteome</keyword>
<dbReference type="EMBL" id="CP011307">
    <property type="protein sequence ID" value="ALP95342.1"/>
    <property type="molecule type" value="Genomic_DNA"/>
</dbReference>
<name>A0A0S2W7N1_9FIRM</name>
<feature type="compositionally biased region" description="Basic and acidic residues" evidence="1">
    <location>
        <begin position="1"/>
        <end position="12"/>
    </location>
</feature>
<feature type="region of interest" description="Disordered" evidence="1">
    <location>
        <begin position="1"/>
        <end position="31"/>
    </location>
</feature>
<proteinExistence type="predicted"/>
<gene>
    <name evidence="2" type="ORF">IB211_02951</name>
</gene>
<dbReference type="AlphaFoldDB" id="A0A0S2W7N1"/>
<sequence length="43" mass="4988">MYWGRGDKKRLTPESNSRGETQTVPRFHPACAALKERRRSCPL</sequence>
<protein>
    <submittedName>
        <fullName evidence="2">Uncharacterized protein</fullName>
    </submittedName>
</protein>
<dbReference type="STRING" id="1297617.IB211_02951"/>
<organism evidence="2 3">
    <name type="scientific">Intestinimonas butyriciproducens</name>
    <dbReference type="NCBI Taxonomy" id="1297617"/>
    <lineage>
        <taxon>Bacteria</taxon>
        <taxon>Bacillati</taxon>
        <taxon>Bacillota</taxon>
        <taxon>Clostridia</taxon>
        <taxon>Eubacteriales</taxon>
        <taxon>Intestinimonas</taxon>
    </lineage>
</organism>